<dbReference type="CDD" id="cd19958">
    <property type="entry name" value="pyocin_knob"/>
    <property type="match status" value="1"/>
</dbReference>
<keyword evidence="1" id="KW-0175">Coiled coil</keyword>
<gene>
    <name evidence="3" type="ORF">APK116_43</name>
</gene>
<accession>A0A6M3BJQ8</accession>
<organism evidence="3 4">
    <name type="scientific">Acinetobacter phage vB_AbaP_APK116</name>
    <dbReference type="NCBI Taxonomy" id="2686438"/>
    <lineage>
        <taxon>Viruses</taxon>
        <taxon>Duplodnaviria</taxon>
        <taxon>Heunggongvirae</taxon>
        <taxon>Uroviricota</taxon>
        <taxon>Caudoviricetes</taxon>
        <taxon>Autographivirales</taxon>
        <taxon>Autoscriptoviridae</taxon>
        <taxon>Beijerinckvirinae</taxon>
        <taxon>Friunavirus</taxon>
        <taxon>Friunavirus APK116</taxon>
    </lineage>
</organism>
<evidence type="ECO:0000313" key="4">
    <source>
        <dbReference type="Proteomes" id="UP000509180"/>
    </source>
</evidence>
<feature type="coiled-coil region" evidence="1">
    <location>
        <begin position="122"/>
        <end position="152"/>
    </location>
</feature>
<sequence>MNILRSFTETVVTTPTDTFPISFEYDEKYDAVHVFLNDVAVEDLGYTVSQVNAVTLKVEPAIPEGTVRIERETDIDKMKYIFDAGALFIDQNVDADFRQIVHSQQEVRDGFIKLRGDVLPLVHGLQEALQQAQEASEAAQEAANAAEVAAAQTLYYLRYYSPDVVYPVNARIMLDNGDIVQSTIANNVNNPNTDMTGWVEVGNKIVQSIADLRLLNPQKKGVVVTLLSANAGQNEGGGDFIATQKAGLVDDGGIVIASPNSNIFWVRINYEEITPTMFQAKGGDNDDYTALTASYQASQKYSKPYFLDKIYRTSKPLEWNTSTKIKGVSPTTSGIIKYSASKTGITGRTNPYNNPYDYDQDCAVVFAAWYGWYKYIDISNISITKEQVVGADVGKVFFAPYISMSTLKNVIVKGGEYGFYGEDLWMMNWTRCEAYSKCGFYIGTGTSNTLDTCWSKETKAGYSAFRLHNLTYSSLTNCCAENVGEEGAPADAAYHITNSDLTMTGCGIEGIHAYNLVRIGYSWVTIDNPSFIYGINNKYRHETFTGLIDIDHSDSVVTLRGGRISNTNSGVFADAVRVNGGTFNYETPLWTNVGFPDDSSAFKIRISNYAAIMNLTDFTGRKYTFNGRGQKWDVHTKPKFLNGLQANQLGTTHLNNIRKDFYVGVQSNGNNGSVANGYPFNGFGGTVLNFSDADAAQYSNTAQLALSAVSNRVFYRRAAYEEALGAWYEFRTTANTTVDSNGFIKAASPIVKLFADKIELNDEAAEQNIIFEKLGVGDYLIKNSTGFSNDGWYIEAPKDANGNNLFALVYKTLENGDISVKTYAKKFDIETASIVADISKPVDIKKDRWIDIRLNDINLKD</sequence>
<keyword evidence="4" id="KW-1185">Reference proteome</keyword>
<proteinExistence type="predicted"/>
<feature type="domain" description="Phage tail protein C-terminal" evidence="2">
    <location>
        <begin position="735"/>
        <end position="855"/>
    </location>
</feature>
<dbReference type="EMBL" id="MN807295">
    <property type="protein sequence ID" value="QHS01530.1"/>
    <property type="molecule type" value="Genomic_DNA"/>
</dbReference>
<evidence type="ECO:0000256" key="1">
    <source>
        <dbReference type="SAM" id="Coils"/>
    </source>
</evidence>
<protein>
    <submittedName>
        <fullName evidence="3">Tailspike protein</fullName>
    </submittedName>
</protein>
<evidence type="ECO:0000259" key="2">
    <source>
        <dbReference type="Pfam" id="PF25670"/>
    </source>
</evidence>
<dbReference type="InterPro" id="IPR058008">
    <property type="entry name" value="Gp26_C"/>
</dbReference>
<reference evidence="3 4" key="1">
    <citation type="submission" date="2019-12" db="EMBL/GenBank/DDBJ databases">
        <authorList>
            <person name="Popova A.V."/>
            <person name="Shneider M.M."/>
            <person name="Mikhailova Y.V."/>
            <person name="Shagin D.A."/>
        </authorList>
    </citation>
    <scope>NUCLEOTIDE SEQUENCE [LARGE SCALE GENOMIC DNA]</scope>
</reference>
<evidence type="ECO:0000313" key="3">
    <source>
        <dbReference type="EMBL" id="QHS01530.1"/>
    </source>
</evidence>
<dbReference type="SMR" id="A0A6M3BJQ8"/>
<dbReference type="Proteomes" id="UP000509180">
    <property type="component" value="Segment"/>
</dbReference>
<dbReference type="Pfam" id="PF25670">
    <property type="entry name" value="Phage_tail_C_2"/>
    <property type="match status" value="1"/>
</dbReference>
<name>A0A6M3BJQ8_9CAUD</name>